<keyword evidence="12" id="KW-1185">Reference proteome</keyword>
<feature type="compositionally biased region" description="Polar residues" evidence="6">
    <location>
        <begin position="4097"/>
        <end position="4113"/>
    </location>
</feature>
<feature type="non-terminal residue" evidence="11">
    <location>
        <position position="1"/>
    </location>
</feature>
<feature type="domain" description="Carrier" evidence="8">
    <location>
        <begin position="2535"/>
        <end position="2613"/>
    </location>
</feature>
<evidence type="ECO:0000313" key="12">
    <source>
        <dbReference type="Proteomes" id="UP001642464"/>
    </source>
</evidence>
<dbReference type="Pfam" id="PF14765">
    <property type="entry name" value="PS-DH"/>
    <property type="match status" value="1"/>
</dbReference>
<evidence type="ECO:0000259" key="10">
    <source>
        <dbReference type="PROSITE" id="PS52019"/>
    </source>
</evidence>
<keyword evidence="2" id="KW-0597">Phosphoprotein</keyword>
<dbReference type="Gene3D" id="3.30.70.3290">
    <property type="match status" value="6"/>
</dbReference>
<evidence type="ECO:0000259" key="8">
    <source>
        <dbReference type="PROSITE" id="PS50075"/>
    </source>
</evidence>
<dbReference type="InterPro" id="IPR049551">
    <property type="entry name" value="PKS_DH_C"/>
</dbReference>
<dbReference type="InterPro" id="IPR020806">
    <property type="entry name" value="PKS_PP-bd"/>
</dbReference>
<dbReference type="InterPro" id="IPR014043">
    <property type="entry name" value="Acyl_transferase_dom"/>
</dbReference>
<feature type="domain" description="PKS/mFAS DH" evidence="10">
    <location>
        <begin position="262"/>
        <end position="565"/>
    </location>
</feature>
<feature type="region of interest" description="N-terminal hotdog fold" evidence="5">
    <location>
        <begin position="262"/>
        <end position="409"/>
    </location>
</feature>
<dbReference type="PROSITE" id="PS52019">
    <property type="entry name" value="PKS_MFAS_DH"/>
    <property type="match status" value="1"/>
</dbReference>
<keyword evidence="7" id="KW-0812">Transmembrane</keyword>
<dbReference type="Gene3D" id="3.40.30.10">
    <property type="entry name" value="Glutaredoxin"/>
    <property type="match status" value="2"/>
</dbReference>
<feature type="region of interest" description="C-terminal hotdog fold" evidence="5">
    <location>
        <begin position="423"/>
        <end position="565"/>
    </location>
</feature>
<dbReference type="InterPro" id="IPR029063">
    <property type="entry name" value="SAM-dependent_MTases_sf"/>
</dbReference>
<dbReference type="PROSITE" id="PS50075">
    <property type="entry name" value="CARRIER"/>
    <property type="match status" value="6"/>
</dbReference>
<feature type="domain" description="Thioredoxin" evidence="9">
    <location>
        <begin position="6338"/>
        <end position="6490"/>
    </location>
</feature>
<evidence type="ECO:0000256" key="5">
    <source>
        <dbReference type="PROSITE-ProRule" id="PRU01363"/>
    </source>
</evidence>
<evidence type="ECO:0000259" key="9">
    <source>
        <dbReference type="PROSITE" id="PS51352"/>
    </source>
</evidence>
<dbReference type="InterPro" id="IPR016035">
    <property type="entry name" value="Acyl_Trfase/lysoPLipase"/>
</dbReference>
<dbReference type="Pfam" id="PF21394">
    <property type="entry name" value="Beta-ketacyl_N"/>
    <property type="match status" value="6"/>
</dbReference>
<comment type="caution">
    <text evidence="11">The sequence shown here is derived from an EMBL/GenBank/DDBJ whole genome shotgun (WGS) entry which is preliminary data.</text>
</comment>
<dbReference type="PANTHER" id="PTHR43775:SF37">
    <property type="entry name" value="SI:DKEY-61P9.11"/>
    <property type="match status" value="1"/>
</dbReference>
<dbReference type="InterPro" id="IPR036249">
    <property type="entry name" value="Thioredoxin-like_sf"/>
</dbReference>
<feature type="region of interest" description="Disordered" evidence="6">
    <location>
        <begin position="1304"/>
        <end position="1354"/>
    </location>
</feature>
<feature type="domain" description="Carrier" evidence="8">
    <location>
        <begin position="1950"/>
        <end position="2027"/>
    </location>
</feature>
<dbReference type="InterPro" id="IPR014784">
    <property type="entry name" value="Cu2_ascorb_mOase-like_C"/>
</dbReference>
<feature type="compositionally biased region" description="Basic residues" evidence="6">
    <location>
        <begin position="5292"/>
        <end position="5304"/>
    </location>
</feature>
<dbReference type="Gene3D" id="2.60.120.230">
    <property type="match status" value="2"/>
</dbReference>
<dbReference type="SUPFAM" id="SSF47336">
    <property type="entry name" value="ACP-like"/>
    <property type="match status" value="6"/>
</dbReference>
<dbReference type="EMBL" id="CAXAMM010031746">
    <property type="protein sequence ID" value="CAK9068624.1"/>
    <property type="molecule type" value="Genomic_DNA"/>
</dbReference>
<evidence type="ECO:0000256" key="6">
    <source>
        <dbReference type="SAM" id="MobiDB-lite"/>
    </source>
</evidence>
<reference evidence="11 12" key="1">
    <citation type="submission" date="2024-02" db="EMBL/GenBank/DDBJ databases">
        <authorList>
            <person name="Chen Y."/>
            <person name="Shah S."/>
            <person name="Dougan E. K."/>
            <person name="Thang M."/>
            <person name="Chan C."/>
        </authorList>
    </citation>
    <scope>NUCLEOTIDE SEQUENCE [LARGE SCALE GENOMIC DNA]</scope>
</reference>
<dbReference type="PROSITE" id="PS00012">
    <property type="entry name" value="PHOSPHOPANTETHEINE"/>
    <property type="match status" value="4"/>
</dbReference>
<feature type="compositionally biased region" description="Low complexity" evidence="6">
    <location>
        <begin position="578"/>
        <end position="588"/>
    </location>
</feature>
<dbReference type="Proteomes" id="UP001642464">
    <property type="component" value="Unassembled WGS sequence"/>
</dbReference>
<dbReference type="InterPro" id="IPR013968">
    <property type="entry name" value="PKS_KR"/>
</dbReference>
<dbReference type="SUPFAM" id="SSF49742">
    <property type="entry name" value="PHM/PNGase F"/>
    <property type="match status" value="4"/>
</dbReference>
<dbReference type="Gene3D" id="3.40.50.150">
    <property type="entry name" value="Vaccinia Virus protein VP39"/>
    <property type="match status" value="1"/>
</dbReference>
<dbReference type="SMART" id="SM00827">
    <property type="entry name" value="PKS_AT"/>
    <property type="match status" value="1"/>
</dbReference>
<dbReference type="Pfam" id="PF22621">
    <property type="entry name" value="CurL-like_PKS_C"/>
    <property type="match status" value="2"/>
</dbReference>
<evidence type="ECO:0000313" key="11">
    <source>
        <dbReference type="EMBL" id="CAK9068624.1"/>
    </source>
</evidence>
<dbReference type="SMART" id="SM00822">
    <property type="entry name" value="PKS_KR"/>
    <property type="match status" value="1"/>
</dbReference>
<feature type="domain" description="Carrier" evidence="8">
    <location>
        <begin position="3412"/>
        <end position="3490"/>
    </location>
</feature>
<feature type="domain" description="Carrier" evidence="8">
    <location>
        <begin position="1215"/>
        <end position="1293"/>
    </location>
</feature>
<feature type="region of interest" description="Disordered" evidence="6">
    <location>
        <begin position="578"/>
        <end position="599"/>
    </location>
</feature>
<accession>A0ABP0NYJ3</accession>
<dbReference type="SUPFAM" id="SSF52151">
    <property type="entry name" value="FabD/lysophospholipase-like"/>
    <property type="match status" value="2"/>
</dbReference>
<feature type="domain" description="Thioredoxin" evidence="9">
    <location>
        <begin position="5780"/>
        <end position="5907"/>
    </location>
</feature>
<dbReference type="InterPro" id="IPR049490">
    <property type="entry name" value="C883_1060-like_KR_N"/>
</dbReference>
<dbReference type="InterPro" id="IPR013766">
    <property type="entry name" value="Thioredoxin_domain"/>
</dbReference>
<feature type="domain" description="Carrier" evidence="8">
    <location>
        <begin position="4120"/>
        <end position="4197"/>
    </location>
</feature>
<dbReference type="Gene3D" id="2.60.120.310">
    <property type="entry name" value="Copper type II, ascorbate-dependent monooxygenase, N-terminal domain"/>
    <property type="match status" value="2"/>
</dbReference>
<dbReference type="Pfam" id="PF08659">
    <property type="entry name" value="KR"/>
    <property type="match status" value="4"/>
</dbReference>
<feature type="region of interest" description="Disordered" evidence="6">
    <location>
        <begin position="5279"/>
        <end position="5334"/>
    </location>
</feature>
<evidence type="ECO:0000256" key="2">
    <source>
        <dbReference type="ARBA" id="ARBA00022553"/>
    </source>
</evidence>
<dbReference type="PROSITE" id="PS51352">
    <property type="entry name" value="THIOREDOXIN_2"/>
    <property type="match status" value="2"/>
</dbReference>
<dbReference type="InterPro" id="IPR036291">
    <property type="entry name" value="NAD(P)-bd_dom_sf"/>
</dbReference>
<name>A0ABP0NYJ3_9DINO</name>
<dbReference type="InterPro" id="IPR000866">
    <property type="entry name" value="AhpC/TSA"/>
</dbReference>
<dbReference type="InterPro" id="IPR042104">
    <property type="entry name" value="PKS_dehydratase_sf"/>
</dbReference>
<keyword evidence="4" id="KW-1015">Disulfide bond</keyword>
<evidence type="ECO:0000256" key="7">
    <source>
        <dbReference type="SAM" id="Phobius"/>
    </source>
</evidence>
<evidence type="ECO:0008006" key="13">
    <source>
        <dbReference type="Google" id="ProtNLM"/>
    </source>
</evidence>
<dbReference type="SUPFAM" id="SSF53335">
    <property type="entry name" value="S-adenosyl-L-methionine-dependent methyltransferases"/>
    <property type="match status" value="1"/>
</dbReference>
<feature type="region of interest" description="Disordered" evidence="6">
    <location>
        <begin position="2041"/>
        <end position="2063"/>
    </location>
</feature>
<dbReference type="InterPro" id="IPR036939">
    <property type="entry name" value="Cu2_ascorb_mOase_N_sf"/>
</dbReference>
<dbReference type="InterPro" id="IPR006162">
    <property type="entry name" value="Ppantetheine_attach_site"/>
</dbReference>
<feature type="region of interest" description="Disordered" evidence="6">
    <location>
        <begin position="4083"/>
        <end position="4113"/>
    </location>
</feature>
<dbReference type="Pfam" id="PF00578">
    <property type="entry name" value="AhpC-TSA"/>
    <property type="match status" value="2"/>
</dbReference>
<evidence type="ECO:0000256" key="4">
    <source>
        <dbReference type="ARBA" id="ARBA00023157"/>
    </source>
</evidence>
<keyword evidence="7" id="KW-1133">Transmembrane helix</keyword>
<feature type="transmembrane region" description="Helical" evidence="7">
    <location>
        <begin position="6783"/>
        <end position="6802"/>
    </location>
</feature>
<dbReference type="SUPFAM" id="SSF51735">
    <property type="entry name" value="NAD(P)-binding Rossmann-fold domains"/>
    <property type="match status" value="12"/>
</dbReference>
<keyword evidence="3" id="KW-0808">Transferase</keyword>
<evidence type="ECO:0000256" key="3">
    <source>
        <dbReference type="ARBA" id="ARBA00022679"/>
    </source>
</evidence>
<dbReference type="SMART" id="SM00823">
    <property type="entry name" value="PKS_PP"/>
    <property type="match status" value="6"/>
</dbReference>
<feature type="compositionally biased region" description="Polar residues" evidence="6">
    <location>
        <begin position="1165"/>
        <end position="1179"/>
    </location>
</feature>
<dbReference type="CDD" id="cd08953">
    <property type="entry name" value="KR_2_SDR_x"/>
    <property type="match status" value="1"/>
</dbReference>
<dbReference type="Gene3D" id="3.10.129.110">
    <property type="entry name" value="Polyketide synthase dehydratase"/>
    <property type="match status" value="1"/>
</dbReference>
<dbReference type="PANTHER" id="PTHR43775">
    <property type="entry name" value="FATTY ACID SYNTHASE"/>
    <property type="match status" value="1"/>
</dbReference>
<sequence>DTDWPGVSAGFMEGNRAFQQSLADSAAIIGLELPRPLSTLLQTAGGGNGLSSTQRSLIVAAGQLALAETLRSYVGRPNLVVSYGSGEFVAACIAGAIDRSTMFDLVREHAEPGSEVGLRLIEVFAAEADVLKVIRQCAPSVKVVASDGASRAILAGESEELNWLAGALQQEGIQLRQIAGKWPGAAGSVTADIRLQRPSIAWLRPNIGGWFDQKTLAGEQGWQAGSADSLRIDALQSDLSVREIDTVVEIGIGGSVLFPKVAENAGDSAHWLSVVAGEEPGWSGLFKTLGRLYLGGATIDWPAVYQGCRKKEPAAATDEPTGMAYLEIACAAVNEVPNAEALAVRLFDFNWFDPVFVPGGGALLTRQVLEADGAAFQFLAMAAGLDAAGNRGEWKPQVRGRVELVAKVDAEWVDLAAAVSRCQREVTADEFYRELAQHGVNETGGYRAFEALRVGSGEATARLVGSGEASDQAWTLPPAVLQGAVNVLRAALADGSGELFDQKALWPVRLASTVVHRRLPEDLRCVARRIEGTSSGDVLLTDADGEMVVELRGLELGPCPRVPEGLVRSAASLSGVSTSGESANSAAEAQEEVSGSAQTLSDNVAPEWYCEAIWLPDEVTPQRVLPAGAWVVFCDEDGIGERLLSLLESHAQVAVRVTAGSDYRRESATRYVVSTEEADQFKRLLLHVQHDHGSLAGVVHLWNCQLGEVARPNELTLAESMTRGVHSLLYVSQALAELDQPEVGLWIASTDAQAIGENVPRMAPWHAPARAFARVASLEIPHVRATSVDFDGSEQPDQIAEALLRELQTVSSTNEIAYRNGQRFTPHIVNVDLDAVERRPSPRRRGGVCLIVGGHGGVGLELARELATWGDAKLVLVNRSAVGAAHPAETDKEKEQRLARAEAVRSLEAAGAGVLSLAADVADAQAMRDVVAEVRDTGVVAQPRYRQSLAEKGVGQISNDEGRAAFEVALTLDKPQLGIANLDPETFIIGQPESTRRWCQVRDCASRVAGELIEPLREQMEPLRGLDEIIDPLCSTYVAQAFQALGLLSPDAAPRSVEAMADAAGVVREQRDLFADVVRMLVDDGYLVASEAGRFVVAERAGREEDYSQLVNQDRELRKTSPLLTAENWCSQLRECGFIRSIALPNAQMLEENLGHAMIVAQASNKTAQRPVDNEQSAYKNGGSLPSKVKGSHDEKVTAPREGSAARPNLGGRAELIEQTEKLVREVFARVLRLPGESLDAEATFQEVGVDSLLALEAVRELKQRFGVESLGPPTLFEFPTVPELAVHLVESHADAVRRTLAADYSSEGPPAEVESIAKDELPPSETKTSPKQIAVPIETPVEKARPSAETPGSLYDGDIAIADHMEPRQALFLETAYRAIEQAGYAVTTDGINAFAANTTEPLELTAVQRSEVDVDPAEWLRRPEWIAKPAVGSDRLSPALRESGTWLVFADPSGLGQAVARQLQTFGQKVVLVSAGQGYACDGTQATIDPASAGDYERLLADALSGAQSLSGVVDCWSYGPSPSDRRDDSLTDAICANLNHLALLTKAVEKLGRTPWQLWMVTSEAASIPLRKRVIAEHASVWGFLRCLRLEYTNVTLGLIDLPFEEGAASRFVPRLMEEVAQGEAVEVAFDRDERRLVPTYTSLSHASAQGEPIRLRRGGVYLITGGLGGVGLQIAEQLANTPEVNLILLGRNPLPSEDSWDEWLATHEQNDEIANRIQAVRRMRARGANVQCIVGDVADLASLSGVMESIREQFGQLNGVVHAAGVLRDRLIHSLTPNDLQEVLQPKVTGAWALDQTTWSESLDFIVHFSSVAAAHGQVGQAAYAAANAYLDASVQQRRSNEGPQVMSLAWGPWAEFGMAAAHFTPEQWEQAGIEPITPAIGRQLFAAALEHAAPQWEIYKRTAKPKLAPPQVSTEVNVVGEIGATHPAPSTPHADSLDDADSKREFRKRLIEHLRDRFAATLGVASEELGPRVNFQELGLDSMLAVRLQRELERAAEIRLDVTVLFAYPTIDAFATHLLEEHSAAMAAMFAAESTSGGETTTVEESKAELNSEPSHPRVELKPALEKTQQPKDEASLVELVRRLQQAATERHENELAEHTLGDFCFSANVGRVPREHRLAITAADWEELIEKLTLAARGGSEDRSGVIAGHVDVDHSAVPVSLGMSLRKQIANLSSEAQAALARWCRGDRFDEAARIPRFKTSKAILRPAVSNKRLQANQDVLSWLHVPAWRENPLNRELSSIDRKTGTWLVFSNGSPLGNALVTRLREVTGRVVLVEQGPRYSRLGQDRFAINPENAGDYARLGEALLEESFDSLNVVHLWGSAAGTAEDLAAFDALDDQNALGEFQARLCDGPLSVARVVRHVLNPLGKVVHSLRLITAQAQDVDDTACLDPTASAMNGLLRVIARERHGLTCQVIDVDLDLEVTRNVENLVAEFFAGESDIEVAYRRGARYVPAVEDLSASEGSPDAQLEKGGVQPMSTALGLAALERALSTHRAEVIVSNVDYGNPRTATPSVSKSDSIAKSAGQPSSFDEVEDWLLQLLGVALEEPAEDLSPERPFLELGVDSVIAADMARKVNEATGLSLPRTLCFDYATVRQLATALVHEHQVRLHGSDLEDTSASPTSDSQFDTASFEAASELQTEPSHEATPATKSIAVIGMAEFPAVLKRFAATPYTESSESIIEAGQVLKTGEKIDPEYWVSHARSTVQFAASVETLHAEGCRLLVEVGPQPTLLGMARRVKGQSNTVFIPSMTRGKGERRGMLEAAAQLYVQGATPEFAGLYRHERRRRVELPTYPFQRMVCAGAGLSPAAIVKPAGETLAQEVPSQQADAWLYERAWTEKPLPASSEAITGTWLIVGGPNELADEVAKRIGAEGASPVVAAFGDSFTGIGNGRCSISVADESDYQRMLESINDAESPLAGIIHLTGCEEASGVESTAAELEDRLQRSVFATFHLLKALAARGASDTTVRLVVLGKGGYATPYDSAAPSPLKAPLFTFARAAAEEFPDVQSRSIDVEVEASTENIVSTLLAELRAVSESSEVAYRGARHLVLLSRGGTLDADALATSDPRRSTIEKLRKLAVDLQFESADVTDFNAVRTAIEQIPMRASGIETLSNREALDAFERVLGLNPPQIGVIRFQQLPELQPSGEQLASLVSAASEVAAREKTELLAKLEPLRGLDTAFDRLCAACVANWLVQLNLGGAGSSCSVAELVKAARLDSRFEAALPRLLRMLEEDGLIDFEVDTQRFSVLRSLTEVAETLGELERVAQAKFPTATAQIGLLMRCGRALGDILSGRVNAIELLFPEGNYADAEALYEQSPWPRLMGMMAAGTVRKVAESSAGQRPLRVIEIGAGTGATTSFVLPEVVGVGGEYTITDVSQSFVDRAAALPEGSDEFASCDQSLLVAVADESRLSSIFSEVLGTSAQRVDIERSFQEQGLDSLMALDVLRRIRAELGITGLTPPVLFSHPTIAELAEYLVADNSVLLAPEVRPRPVLEEQAELLTISARSEDALQKLVQEYERALAGNNEWARRDQLHEDSVFVGPPSAESFERRVVERVVPAMAQLPQGVAACLKDVCRGAVYHDYVVKRLPQGIAPADKIDPAAWPLFLRAVGELFTLGVDIDWAKVGTLGGQPQGHSVPLPTYPFEHGSSSTTSKPELLEKLLYRVAWEPCQAEPLNEPLAGNWIIFDDESPLSVELRKQLESVGGRCITVTAGSHWGEPRDTHFQINPTDPEHYDRLLRSIRSADGASISGVVHLWRNLNERAESGSLNSLNNILQTSLGSLFHLAQALGRSRQVENRRLLVVTRGAQAVSSGEGPCADLAPLMSLAQTLPQELKGLRVRAVDLEPNAQTSADAKVLFDELQTTTGDVEIAWRGSKRYARRLVPTNKSAEPWAPESGGVYLITGGLGGIARQVANWLAETPGVRIMLTGRRALDDEACAWIAELQSRESAVEYHRADVSDFDAVSLLVENIARQYGQSDYACANRFQTALADQLHAEGDRSIVSLVLSEWGNAGMVSDSEVGPVVRRLGIEPVPETLALQALANSMSGGLGHVVWLQGERFAPEKFFSGEGDITTTRVQREGPTEGYNSKSISSTAPSRVQSRSVNPRDLQTWLSDYLRASFAKLLQVDIQEIEATTNFMELGFDSILAVQLARQLEKSLAVPLDVPTLFKFPSTRELAGTSKLPDTKSVSLGDSKEEQARAELLANLPDQLGQLSSESVALMREACEDSEVVRLLDETQGHPTNDAEDLRRLLNLAGSLFIAGFEIDLAKLEQHCEHHRVPLPTYPFEPVRLWVDLPAERKPVAATAHQSALPTEQRLASWFHQVTWEPAKEFAARSVPPGVWLVFADEAGLAEEMCRWFEARECRRILVRRGHRFRQLDATTYRINPDQPGDYQQLFESLHDSGEQVAGVLHLWTCDAARPEELDVSSLEKSIGHGVESLFHLQHQLSKLSSAVVDLAVVTSHAHAVDRHVQQLSPENATLAPFMRALSQEQEHLRCRLLDIAPRDDDFQASNKSIQQWLASNTEEPVVARREREYFVPRLSPGLPQNRTTVQVPPIQPGGVYLITDSASSDPSREQWQQFLTNIRDHIAQTSGVIVDNLELYAEQGQALDQLSACYIQMAFAKLGLFAETGRVYPIDELIEQGQLVSHFPRLLPRLLSFLADQGILNREGNAWIVPQPLDGTSPEELAEKFESHVAELAGYLAEQGAVVAAGGEASPKKPAVTKRPKVEVKLSVPAARSVVVEKEASSSAASGIAIVGYALRLPGCGSGDELWRVLCEGLLYKLGWHETPALSTAHGSFTGRWLLIGPQDDATFTSLANKIESASGTVDCQIIDLNDVRWQDASHWRELLAADDLASVIVQLPSGAQETDTAAATELRAQVVLAASGALAGLGPRRWLQLRMLWVTRGATLVLTGRSELPAAEDCAAWLAEHSSDDPQAERVHRLAEIHEETTTEAIDYSNVVTVTTEAAAAGAERLGEVIPQFEGVDTALDRLAAAYVAKLLEGVSLPATLAELTRSLRLDPKYARLLPRLLAMAVAEGVLEEKAGVSVLTLTAKTPEALRQLVRAYAEQLTADERWNLADVCYTANVGRNKFAHRLAIVVRHADQLFDKLRLLSLSGNDASLMTSHIYQSLESKEIDASLIEAICSLSDAGLARLVAWSVGGKLDSLLASAKRKKPADSAIKETLKPAERLALLKVVAQLFTQCWDFDWDAIESESLGRRRVVLPTYPFERVRCWFRTEDEVERDETTESKLVSEVKAKQLVAAKPTAEKKPSQSKTKKRKTPSKKRKAAETKASGPTEMKEIAPKRNRKKKAAEAATPEVPSVDNWFYQPSWVAAELGKTAAEETVAPGKWLIFADGLGIGQALAERLRRNGHEVWVVLRGTRQKATDEHTFELNPDKQADYRKLMKWIDGPVDHVVHLWSCDRETGAVGSLFDLASSLSDGVRSLSMLWKVLAGSKSLDLRLVTSRAWALESDAEQSCPEKAAAWGMIKSIALEDSHTKVQAIDISPEDVGRGLVERLSAELVVDAEHQEVALRGTNRYVATWHPLDFTSVERRPMPVKKNGVYLVTGGLGGIGLEVAAWLASEWSAKLVLTGRSEFPPREAWESWLNEHAANHRVSRKIRRLMELEAAMPTASALAALQRAMAFDTPRLIVAALGERLQPPMHPAATVGAAEHEPAVEHDATDFTLEQVEEHLRKLLTRLLEVEPSELTRERHFAELGLDSILVVQLTRELESQIGRSFKFDLLQDYPTLGELANFLHHELTVGQAIDDFTLRDFRGAEHSLSDFSNAKLVVVAFLGTECPLAKLYAPRLSQLEEQYADLGVAFLAINANRQDSNTELLHYARTHGDEVAEPITDAPGCLIGRVREVDPSSDVTWSNQISRLFQEHCQSCHRPGQIGPFPLLEYDDVAGWAEMIQEVVHQKRMPPWNADPNYGEFSNVAVLSEEELSLIDRWVEAGAPEGDPAELPAPVEFTEGWQIPEPDQVIYIDDEPFTVPAEGVVDYQWFTVDPGWDEDKWITMVECRPGNPAVVHHVTVYFKPPYVDWDLPLGDRINLLGGFAPGKKPVNLKEFDGTARYVPAGSHLVFEMHYTPNGSVQTDRSGIAVLFAEPSEVRRQLSMVMVANTEFEIPPHESNHVVESRYTFDEDSLLYSLSPHMHLRGDTFRFVAHYPDGADEILLDVPNFDFNWQFDYLLSEPKVMPKGTEMHCIATFNNSEDNIANPDADKAVQWGDQIWDEMMIGTIAIAPLDQDLKANTGKPLEIGGTYRWALVWICLLTVGMIGFVWIGKRAWRSVASVVVFAVLSTGLCGEVLAEGDSSADPRVGMEIEEFALQDFRGGEHALSDWAESPVVVVAFMGTECPLAKLYASRLVELAEDYKDSNVAVVAAFSNRQDSIEEMEHFARVYGVSFPCLKDVGNQVADQFQAQRTPEVYVLDKDRKVRYVGRVDDQYDVGVDRAEPEHRFLVDAVDALLDGEEVPVVATEARGCIIGRVLEADEAAEYQYFVADPQLTVGRFIDAAECRPDNHAVVHHINVFVLPPELDTGNLTRDDLAEMWDLQHHMLCGYVPGMLPTEFPEGMAKYVAPGSKFVFQMHYTPNGSVQQDLSSLGLVFAPEGAERREVTTTPAMNNWFVIPPNEPEHVVTLDYNIKRDTEVLSFLPHMHLRGKAFRYVAHYPDGTDEILLDVPHYDFKWQNRYVLAQPMMLPEGTVVECIATFDNSEDNLSNPDSTVEVSWGEQSWEEMMIGYFDVVAAEPEPSLAGNESRSALLYLTLGGLAVAAVVVMAVRRRSPAV</sequence>
<protein>
    <recommendedName>
        <fullName evidence="13">SDR family NAD(P)-dependent oxidoreductase</fullName>
    </recommendedName>
</protein>
<dbReference type="InterPro" id="IPR057326">
    <property type="entry name" value="KR_dom"/>
</dbReference>
<dbReference type="SMART" id="SM01294">
    <property type="entry name" value="PKS_PP_betabranch"/>
    <property type="match status" value="6"/>
</dbReference>
<keyword evidence="1" id="KW-0596">Phosphopantetheine</keyword>
<feature type="compositionally biased region" description="Basic and acidic residues" evidence="6">
    <location>
        <begin position="2049"/>
        <end position="2063"/>
    </location>
</feature>
<organism evidence="11 12">
    <name type="scientific">Durusdinium trenchii</name>
    <dbReference type="NCBI Taxonomy" id="1381693"/>
    <lineage>
        <taxon>Eukaryota</taxon>
        <taxon>Sar</taxon>
        <taxon>Alveolata</taxon>
        <taxon>Dinophyceae</taxon>
        <taxon>Suessiales</taxon>
        <taxon>Symbiodiniaceae</taxon>
        <taxon>Durusdinium</taxon>
    </lineage>
</organism>
<dbReference type="InterPro" id="IPR001227">
    <property type="entry name" value="Ac_transferase_dom_sf"/>
</dbReference>
<dbReference type="Gene3D" id="3.40.50.720">
    <property type="entry name" value="NAD(P)-binding Rossmann-like Domain"/>
    <property type="match status" value="8"/>
</dbReference>
<dbReference type="InterPro" id="IPR008977">
    <property type="entry name" value="PHM/PNGase_F_dom_sf"/>
</dbReference>
<dbReference type="SUPFAM" id="SSF52833">
    <property type="entry name" value="Thioredoxin-like"/>
    <property type="match status" value="2"/>
</dbReference>
<gene>
    <name evidence="11" type="ORF">SCF082_LOCUS34517</name>
</gene>
<feature type="domain" description="Carrier" evidence="8">
    <location>
        <begin position="5706"/>
        <end position="5780"/>
    </location>
</feature>
<evidence type="ECO:0000256" key="1">
    <source>
        <dbReference type="ARBA" id="ARBA00022450"/>
    </source>
</evidence>
<dbReference type="InterPro" id="IPR049900">
    <property type="entry name" value="PKS_mFAS_DH"/>
</dbReference>
<feature type="transmembrane region" description="Helical" evidence="7">
    <location>
        <begin position="6285"/>
        <end position="6304"/>
    </location>
</feature>
<dbReference type="InterPro" id="IPR009081">
    <property type="entry name" value="PP-bd_ACP"/>
</dbReference>
<dbReference type="InterPro" id="IPR050091">
    <property type="entry name" value="PKS_NRPS_Biosynth_Enz"/>
</dbReference>
<dbReference type="Pfam" id="PF00550">
    <property type="entry name" value="PP-binding"/>
    <property type="match status" value="6"/>
</dbReference>
<keyword evidence="7" id="KW-0472">Membrane</keyword>
<dbReference type="Gene3D" id="3.40.366.10">
    <property type="entry name" value="Malonyl-Coenzyme A Acyl Carrier Protein, domain 2"/>
    <property type="match status" value="2"/>
</dbReference>
<feature type="region of interest" description="Disordered" evidence="6">
    <location>
        <begin position="1165"/>
        <end position="1209"/>
    </location>
</feature>
<comment type="caution">
    <text evidence="5">Lacks conserved residue(s) required for the propagation of feature annotation.</text>
</comment>
<dbReference type="InterPro" id="IPR036736">
    <property type="entry name" value="ACP-like_sf"/>
</dbReference>
<proteinExistence type="predicted"/>
<feature type="transmembrane region" description="Helical" evidence="7">
    <location>
        <begin position="6311"/>
        <end position="6330"/>
    </location>
</feature>
<dbReference type="Gene3D" id="1.10.1200.10">
    <property type="entry name" value="ACP-like"/>
    <property type="match status" value="6"/>
</dbReference>